<comment type="caution">
    <text evidence="2">The sequence shown here is derived from an EMBL/GenBank/DDBJ whole genome shotgun (WGS) entry which is preliminary data.</text>
</comment>
<gene>
    <name evidence="2" type="ORF">ADUPG1_009291</name>
</gene>
<proteinExistence type="predicted"/>
<evidence type="ECO:0000313" key="3">
    <source>
        <dbReference type="Proteomes" id="UP001057375"/>
    </source>
</evidence>
<feature type="compositionally biased region" description="Polar residues" evidence="1">
    <location>
        <begin position="334"/>
        <end position="344"/>
    </location>
</feature>
<keyword evidence="3" id="KW-1185">Reference proteome</keyword>
<protein>
    <submittedName>
        <fullName evidence="2">Uncharacterized protein</fullName>
    </submittedName>
</protein>
<feature type="region of interest" description="Disordered" evidence="1">
    <location>
        <begin position="312"/>
        <end position="344"/>
    </location>
</feature>
<name>A0ABQ5KXB3_9EUKA</name>
<accession>A0ABQ5KXB3</accession>
<dbReference type="Proteomes" id="UP001057375">
    <property type="component" value="Unassembled WGS sequence"/>
</dbReference>
<sequence length="365" mass="40447">MEVTIKPPKLSTLTKEGWKTFKDAFERYVRCHPTVKLFGFLSSVQLKVLCARVSHRNIWRTRSDADRKTQGLKEKIEVETSSETISGDSTFNGSELTIPSGGGSLGSVSALPGVVALRSRLLVLKSTSTQPPRGNNFVYQLTSVKREDILDFCHKCLEMVKSDITMRLPTLGTLITSSVIGVLRIFTGEKLVEANDDPNYIRAALERIVGAYISQNAFESFAEEARKVICGTEEHGDVSKVTSDNISQYVKAWMDLVRRGGRETWSDGQMHLRRYGPYEDDDRKSVVCRDETLEGVFAYVQCQVGLSVGAGEKRRSSDSVGGMSDLDRDFKMQGSRSTHSTSGAVSEDISVEIEKIVSLIAQICH</sequence>
<evidence type="ECO:0000256" key="1">
    <source>
        <dbReference type="SAM" id="MobiDB-lite"/>
    </source>
</evidence>
<evidence type="ECO:0000313" key="2">
    <source>
        <dbReference type="EMBL" id="GKT36298.1"/>
    </source>
</evidence>
<organism evidence="2 3">
    <name type="scientific">Aduncisulcus paluster</name>
    <dbReference type="NCBI Taxonomy" id="2918883"/>
    <lineage>
        <taxon>Eukaryota</taxon>
        <taxon>Metamonada</taxon>
        <taxon>Carpediemonas-like organisms</taxon>
        <taxon>Aduncisulcus</taxon>
    </lineage>
</organism>
<reference evidence="2" key="1">
    <citation type="submission" date="2022-03" db="EMBL/GenBank/DDBJ databases">
        <title>Draft genome sequence of Aduncisulcus paluster, a free-living microaerophilic Fornicata.</title>
        <authorList>
            <person name="Yuyama I."/>
            <person name="Kume K."/>
            <person name="Tamura T."/>
            <person name="Inagaki Y."/>
            <person name="Hashimoto T."/>
        </authorList>
    </citation>
    <scope>NUCLEOTIDE SEQUENCE</scope>
    <source>
        <strain evidence="2">NY0171</strain>
    </source>
</reference>
<dbReference type="EMBL" id="BQXS01011185">
    <property type="protein sequence ID" value="GKT36298.1"/>
    <property type="molecule type" value="Genomic_DNA"/>
</dbReference>